<gene>
    <name evidence="4" type="primary">mdtA_1</name>
    <name evidence="4" type="ORF">OCH7691_00763</name>
</gene>
<keyword evidence="2" id="KW-0175">Coiled coil</keyword>
<dbReference type="AlphaFoldDB" id="A0A1Y5RUX1"/>
<dbReference type="Gene3D" id="2.40.30.170">
    <property type="match status" value="1"/>
</dbReference>
<accession>A0A1Y5RUX1</accession>
<proteinExistence type="inferred from homology"/>
<feature type="coiled-coil region" evidence="2">
    <location>
        <begin position="193"/>
        <end position="227"/>
    </location>
</feature>
<keyword evidence="3" id="KW-0812">Transmembrane</keyword>
<sequence>MGRLSTTLKIILPVGLLVVAVAVFVALKETRPVAEPAPRLERSWPIAVATVSIGDEQPTQRVFGTVVSGRTVSMRSLVAGEVVAVGENFRNGGIVARGEMLIEIDPFEYRIALREIRAQLAEARARLVELRARRDMEKAALAREREMLGLDERQLARSEELFRRGNVSERALDDSRMALARMRQGVSGREFSVTAESARVAQQEATIERLEAEEARVARDLERTRLVAPYNGFLRGIQAEMGRRLGVNDAVAELIDADSLEVAVRLSDAQYGRVYGSPEGLIGRPVQVIWQAGRVALTHAARIERVGAAVEAASGGIEIYARLADSNAASPLRPGNFVEVRMSDQVYADVARLPESALHEGDRVYVVRDGRLEPRDVTVVARMGDDMLVRGALDDGDQVAVTRFTGIGPGLKVEILAP</sequence>
<keyword evidence="5" id="KW-1185">Reference proteome</keyword>
<organism evidence="4 5">
    <name type="scientific">Oceanibacterium hippocampi</name>
    <dbReference type="NCBI Taxonomy" id="745714"/>
    <lineage>
        <taxon>Bacteria</taxon>
        <taxon>Pseudomonadati</taxon>
        <taxon>Pseudomonadota</taxon>
        <taxon>Alphaproteobacteria</taxon>
        <taxon>Sneathiellales</taxon>
        <taxon>Sneathiellaceae</taxon>
        <taxon>Oceanibacterium</taxon>
    </lineage>
</organism>
<evidence type="ECO:0000313" key="5">
    <source>
        <dbReference type="Proteomes" id="UP000193200"/>
    </source>
</evidence>
<protein>
    <submittedName>
        <fullName evidence="4">Multidrug resistance protein MdtA</fullName>
    </submittedName>
</protein>
<dbReference type="PANTHER" id="PTHR30469:SF36">
    <property type="entry name" value="BLL3903 PROTEIN"/>
    <property type="match status" value="1"/>
</dbReference>
<dbReference type="GO" id="GO:1990281">
    <property type="term" value="C:efflux pump complex"/>
    <property type="evidence" value="ECO:0007669"/>
    <property type="project" value="TreeGrafter"/>
</dbReference>
<feature type="transmembrane region" description="Helical" evidence="3">
    <location>
        <begin position="7"/>
        <end position="27"/>
    </location>
</feature>
<evidence type="ECO:0000313" key="4">
    <source>
        <dbReference type="EMBL" id="SLN25632.1"/>
    </source>
</evidence>
<keyword evidence="3" id="KW-1133">Transmembrane helix</keyword>
<evidence type="ECO:0000256" key="1">
    <source>
        <dbReference type="ARBA" id="ARBA00009477"/>
    </source>
</evidence>
<reference evidence="4 5" key="1">
    <citation type="submission" date="2017-03" db="EMBL/GenBank/DDBJ databases">
        <authorList>
            <person name="Afonso C.L."/>
            <person name="Miller P.J."/>
            <person name="Scott M.A."/>
            <person name="Spackman E."/>
            <person name="Goraichik I."/>
            <person name="Dimitrov K.M."/>
            <person name="Suarez D.L."/>
            <person name="Swayne D.E."/>
        </authorList>
    </citation>
    <scope>NUCLEOTIDE SEQUENCE [LARGE SCALE GENOMIC DNA]</scope>
    <source>
        <strain evidence="4 5">CECT 7691</strain>
    </source>
</reference>
<dbReference type="NCBIfam" id="TIGR01730">
    <property type="entry name" value="RND_mfp"/>
    <property type="match status" value="1"/>
</dbReference>
<name>A0A1Y5RUX1_9PROT</name>
<dbReference type="Gene3D" id="2.40.420.20">
    <property type="match status" value="1"/>
</dbReference>
<dbReference type="Gene3D" id="1.10.287.470">
    <property type="entry name" value="Helix hairpin bin"/>
    <property type="match status" value="1"/>
</dbReference>
<evidence type="ECO:0000256" key="2">
    <source>
        <dbReference type="SAM" id="Coils"/>
    </source>
</evidence>
<dbReference type="EMBL" id="FWFR01000001">
    <property type="protein sequence ID" value="SLN25632.1"/>
    <property type="molecule type" value="Genomic_DNA"/>
</dbReference>
<keyword evidence="3" id="KW-0472">Membrane</keyword>
<dbReference type="Proteomes" id="UP000193200">
    <property type="component" value="Unassembled WGS sequence"/>
</dbReference>
<dbReference type="GO" id="GO:0015562">
    <property type="term" value="F:efflux transmembrane transporter activity"/>
    <property type="evidence" value="ECO:0007669"/>
    <property type="project" value="TreeGrafter"/>
</dbReference>
<comment type="similarity">
    <text evidence="1">Belongs to the membrane fusion protein (MFP) (TC 8.A.1) family.</text>
</comment>
<dbReference type="PANTHER" id="PTHR30469">
    <property type="entry name" value="MULTIDRUG RESISTANCE PROTEIN MDTA"/>
    <property type="match status" value="1"/>
</dbReference>
<dbReference type="OrthoDB" id="9813967at2"/>
<dbReference type="InterPro" id="IPR006143">
    <property type="entry name" value="RND_pump_MFP"/>
</dbReference>
<dbReference type="RefSeq" id="WP_085882069.1">
    <property type="nucleotide sequence ID" value="NZ_FWFR01000001.1"/>
</dbReference>
<dbReference type="InParanoid" id="A0A1Y5RUX1"/>
<dbReference type="SUPFAM" id="SSF111369">
    <property type="entry name" value="HlyD-like secretion proteins"/>
    <property type="match status" value="1"/>
</dbReference>
<feature type="coiled-coil region" evidence="2">
    <location>
        <begin position="113"/>
        <end position="140"/>
    </location>
</feature>
<evidence type="ECO:0000256" key="3">
    <source>
        <dbReference type="SAM" id="Phobius"/>
    </source>
</evidence>
<dbReference type="Gene3D" id="2.40.50.100">
    <property type="match status" value="1"/>
</dbReference>